<dbReference type="CDD" id="cd00156">
    <property type="entry name" value="REC"/>
    <property type="match status" value="1"/>
</dbReference>
<keyword evidence="1" id="KW-0597">Phosphoprotein</keyword>
<feature type="transmembrane region" description="Helical" evidence="5">
    <location>
        <begin position="6"/>
        <end position="24"/>
    </location>
</feature>
<dbReference type="InterPro" id="IPR003661">
    <property type="entry name" value="HisK_dim/P_dom"/>
</dbReference>
<dbReference type="Gene3D" id="1.10.287.130">
    <property type="match status" value="1"/>
</dbReference>
<keyword evidence="5" id="KW-0812">Transmembrane</keyword>
<dbReference type="InterPro" id="IPR011006">
    <property type="entry name" value="CheY-like_superfamily"/>
</dbReference>
<dbReference type="SMART" id="SM00388">
    <property type="entry name" value="HisKA"/>
    <property type="match status" value="1"/>
</dbReference>
<feature type="coiled-coil region" evidence="4">
    <location>
        <begin position="98"/>
        <end position="128"/>
    </location>
</feature>
<dbReference type="CDD" id="cd00082">
    <property type="entry name" value="HisKA"/>
    <property type="match status" value="1"/>
</dbReference>
<dbReference type="InterPro" id="IPR036890">
    <property type="entry name" value="HATPase_C_sf"/>
</dbReference>
<dbReference type="PRINTS" id="PR00344">
    <property type="entry name" value="BCTRLSENSOR"/>
</dbReference>
<dbReference type="Pfam" id="PF00512">
    <property type="entry name" value="HisKA"/>
    <property type="match status" value="1"/>
</dbReference>
<dbReference type="Pfam" id="PF00072">
    <property type="entry name" value="Response_reg"/>
    <property type="match status" value="1"/>
</dbReference>
<dbReference type="Gene3D" id="3.40.50.2300">
    <property type="match status" value="1"/>
</dbReference>
<keyword evidence="5" id="KW-1133">Transmembrane helix</keyword>
<dbReference type="PROSITE" id="PS50110">
    <property type="entry name" value="RESPONSE_REGULATORY"/>
    <property type="match status" value="1"/>
</dbReference>
<dbReference type="InterPro" id="IPR045812">
    <property type="entry name" value="DAHL"/>
</dbReference>
<dbReference type="Pfam" id="PF19443">
    <property type="entry name" value="DAHL"/>
    <property type="match status" value="1"/>
</dbReference>
<feature type="coiled-coil region" evidence="4">
    <location>
        <begin position="276"/>
        <end position="313"/>
    </location>
</feature>
<dbReference type="EMBL" id="UOFZ01000163">
    <property type="protein sequence ID" value="VAX14200.1"/>
    <property type="molecule type" value="Genomic_DNA"/>
</dbReference>
<evidence type="ECO:0000256" key="1">
    <source>
        <dbReference type="ARBA" id="ARBA00022553"/>
    </source>
</evidence>
<evidence type="ECO:0000259" key="7">
    <source>
        <dbReference type="PROSITE" id="PS50110"/>
    </source>
</evidence>
<evidence type="ECO:0000256" key="3">
    <source>
        <dbReference type="ARBA" id="ARBA00022777"/>
    </source>
</evidence>
<sequence length="874" mass="99376">MSRAIIIYLLIGLLLLSGLSFIYFKTRTFEIEQSRHVAEDIRNVAQTNSLLNRKLMEVNYGILNNYDPLSQLSRQLKQRYQHLSEELHSFSSGEKDIMRQLKILHDSLDDKNRQLQDLTSMIALLKNSRAYFPRAVADIKQELKARQAPLRLHQQLDILLNHILIYSLNGNRSTQEQAQQYLQWFTNNIDDYPSSLLPTINNLLSHTRLLLRQKKQVDDLLQKTVLLPVPHNLDMLNKAYHLYHQERLAHVDRYRLALYLFSLLLLFYLLYVLARLQRTTRSLRLAINESKQAEQALRKANRALQVLSNANQLLVRSTDEKELLQEICRIIIDDGNYHFAWVGFAEQDQGKHVVAAAQAGFNESYIASLKISWADNKYGQGPTGVAIRTGQACAIRNILHDPRYEPWRETALKQGYQSSIALPLRHDSTTFGALNIYSSETQAFDDDELLLLQELADDVAFGIVTLRNQKEYQNTQRQLQQARKMEAIGHLTGGIAHDFNNILASIMGYTSLALDRYVDDRDSKLGQYLQEVYQAGERARDLVAQMLAFSRNSGGKARLLALPPLVNEVVRMLSATLPSDIRITTEVEKNLPWTIIDPIQLHQIIMNLCINARDAIQNHGRIQIKLQRNVISDYQCMSCHGYIDGDFVELSIEDTGSGIKPDIIPYIFDPFFTTKDIGKGTGMGLPTVHGIVHKYGGHILVQNSPTGGALFKIFLPVAEQMENRNQVVQEPVSTDIPSSDPAHILVVDDDKSIARFIAELLESQGYRITLHHNGQEAWDYFRCNGDSIDLVITDQTMPIMKGDELAQRLITLKADLPIILCSGYSAHINEIQERNIGIQAFLSKPLTLQTLLECIRTLLAKEHRGEGSVAKRME</sequence>
<dbReference type="GO" id="GO:0000155">
    <property type="term" value="F:phosphorelay sensor kinase activity"/>
    <property type="evidence" value="ECO:0007669"/>
    <property type="project" value="InterPro"/>
</dbReference>
<dbReference type="PANTHER" id="PTHR43065:SF42">
    <property type="entry name" value="TWO-COMPONENT SENSOR PPRA"/>
    <property type="match status" value="1"/>
</dbReference>
<gene>
    <name evidence="8" type="ORF">MNBD_GAMMA24-2684</name>
</gene>
<dbReference type="SMART" id="SM00448">
    <property type="entry name" value="REC"/>
    <property type="match status" value="1"/>
</dbReference>
<feature type="domain" description="Response regulatory" evidence="7">
    <location>
        <begin position="743"/>
        <end position="859"/>
    </location>
</feature>
<dbReference type="PANTHER" id="PTHR43065">
    <property type="entry name" value="SENSOR HISTIDINE KINASE"/>
    <property type="match status" value="1"/>
</dbReference>
<proteinExistence type="predicted"/>
<dbReference type="InterPro" id="IPR029016">
    <property type="entry name" value="GAF-like_dom_sf"/>
</dbReference>
<reference evidence="8" key="1">
    <citation type="submission" date="2018-06" db="EMBL/GenBank/DDBJ databases">
        <authorList>
            <person name="Zhirakovskaya E."/>
        </authorList>
    </citation>
    <scope>NUCLEOTIDE SEQUENCE</scope>
</reference>
<evidence type="ECO:0000256" key="5">
    <source>
        <dbReference type="SAM" id="Phobius"/>
    </source>
</evidence>
<dbReference type="SUPFAM" id="SSF55781">
    <property type="entry name" value="GAF domain-like"/>
    <property type="match status" value="1"/>
</dbReference>
<dbReference type="SUPFAM" id="SSF52172">
    <property type="entry name" value="CheY-like"/>
    <property type="match status" value="1"/>
</dbReference>
<dbReference type="InterPro" id="IPR003594">
    <property type="entry name" value="HATPase_dom"/>
</dbReference>
<organism evidence="8">
    <name type="scientific">hydrothermal vent metagenome</name>
    <dbReference type="NCBI Taxonomy" id="652676"/>
    <lineage>
        <taxon>unclassified sequences</taxon>
        <taxon>metagenomes</taxon>
        <taxon>ecological metagenomes</taxon>
    </lineage>
</organism>
<keyword evidence="2" id="KW-0808">Transferase</keyword>
<dbReference type="SUPFAM" id="SSF55874">
    <property type="entry name" value="ATPase domain of HSP90 chaperone/DNA topoisomerase II/histidine kinase"/>
    <property type="match status" value="1"/>
</dbReference>
<feature type="domain" description="Histidine kinase" evidence="6">
    <location>
        <begin position="494"/>
        <end position="719"/>
    </location>
</feature>
<dbReference type="PROSITE" id="PS50109">
    <property type="entry name" value="HIS_KIN"/>
    <property type="match status" value="1"/>
</dbReference>
<keyword evidence="5" id="KW-0472">Membrane</keyword>
<dbReference type="SMART" id="SM00387">
    <property type="entry name" value="HATPase_c"/>
    <property type="match status" value="1"/>
</dbReference>
<dbReference type="SUPFAM" id="SSF47384">
    <property type="entry name" value="Homodimeric domain of signal transducing histidine kinase"/>
    <property type="match status" value="1"/>
</dbReference>
<evidence type="ECO:0000313" key="8">
    <source>
        <dbReference type="EMBL" id="VAX14200.1"/>
    </source>
</evidence>
<dbReference type="Pfam" id="PF02518">
    <property type="entry name" value="HATPase_c"/>
    <property type="match status" value="1"/>
</dbReference>
<dbReference type="Gene3D" id="3.30.450.40">
    <property type="match status" value="1"/>
</dbReference>
<keyword evidence="3" id="KW-0418">Kinase</keyword>
<accession>A0A3B1BTZ3</accession>
<dbReference type="InterPro" id="IPR004358">
    <property type="entry name" value="Sig_transdc_His_kin-like_C"/>
</dbReference>
<evidence type="ECO:0000259" key="6">
    <source>
        <dbReference type="PROSITE" id="PS50109"/>
    </source>
</evidence>
<evidence type="ECO:0000256" key="2">
    <source>
        <dbReference type="ARBA" id="ARBA00022679"/>
    </source>
</evidence>
<dbReference type="SMART" id="SM00065">
    <property type="entry name" value="GAF"/>
    <property type="match status" value="1"/>
</dbReference>
<dbReference type="InterPro" id="IPR003018">
    <property type="entry name" value="GAF"/>
</dbReference>
<evidence type="ECO:0000256" key="4">
    <source>
        <dbReference type="SAM" id="Coils"/>
    </source>
</evidence>
<feature type="transmembrane region" description="Helical" evidence="5">
    <location>
        <begin position="256"/>
        <end position="274"/>
    </location>
</feature>
<dbReference type="InterPro" id="IPR036097">
    <property type="entry name" value="HisK_dim/P_sf"/>
</dbReference>
<dbReference type="InterPro" id="IPR001789">
    <property type="entry name" value="Sig_transdc_resp-reg_receiver"/>
</dbReference>
<dbReference type="InterPro" id="IPR005467">
    <property type="entry name" value="His_kinase_dom"/>
</dbReference>
<keyword evidence="4" id="KW-0175">Coiled coil</keyword>
<dbReference type="Pfam" id="PF13185">
    <property type="entry name" value="GAF_2"/>
    <property type="match status" value="1"/>
</dbReference>
<dbReference type="Gene3D" id="3.30.565.10">
    <property type="entry name" value="Histidine kinase-like ATPase, C-terminal domain"/>
    <property type="match status" value="1"/>
</dbReference>
<protein>
    <submittedName>
        <fullName evidence="8">Diguanylate cyclase/phosphodiesterase (GGDEF &amp; EAL domains) with PAS/PAC sensor(S)</fullName>
    </submittedName>
</protein>
<name>A0A3B1BTZ3_9ZZZZ</name>
<dbReference type="AlphaFoldDB" id="A0A3B1BTZ3"/>